<evidence type="ECO:0000313" key="3">
    <source>
        <dbReference type="Proteomes" id="UP000315003"/>
    </source>
</evidence>
<evidence type="ECO:0000313" key="2">
    <source>
        <dbReference type="EMBL" id="QDT60074.1"/>
    </source>
</evidence>
<keyword evidence="1" id="KW-0472">Membrane</keyword>
<keyword evidence="1" id="KW-0812">Transmembrane</keyword>
<dbReference type="EMBL" id="CP036272">
    <property type="protein sequence ID" value="QDT60074.1"/>
    <property type="molecule type" value="Genomic_DNA"/>
</dbReference>
<keyword evidence="3" id="KW-1185">Reference proteome</keyword>
<sequence length="68" mass="7458">MLGFDKIAYKGELRSHDFQLAKMNERTTTNTKTGLLIESNTLVFAWLGALLAVSSARLLATLGEKPCT</sequence>
<organism evidence="2 3">
    <name type="scientific">Stieleria bergensis</name>
    <dbReference type="NCBI Taxonomy" id="2528025"/>
    <lineage>
        <taxon>Bacteria</taxon>
        <taxon>Pseudomonadati</taxon>
        <taxon>Planctomycetota</taxon>
        <taxon>Planctomycetia</taxon>
        <taxon>Pirellulales</taxon>
        <taxon>Pirellulaceae</taxon>
        <taxon>Stieleria</taxon>
    </lineage>
</organism>
<proteinExistence type="predicted"/>
<dbReference type="Proteomes" id="UP000315003">
    <property type="component" value="Chromosome"/>
</dbReference>
<protein>
    <submittedName>
        <fullName evidence="2">Uncharacterized protein</fullName>
    </submittedName>
</protein>
<gene>
    <name evidence="2" type="ORF">SV7mr_25910</name>
</gene>
<evidence type="ECO:0000256" key="1">
    <source>
        <dbReference type="SAM" id="Phobius"/>
    </source>
</evidence>
<name>A0A517SVC0_9BACT</name>
<dbReference type="AlphaFoldDB" id="A0A517SVC0"/>
<feature type="transmembrane region" description="Helical" evidence="1">
    <location>
        <begin position="42"/>
        <end position="60"/>
    </location>
</feature>
<reference evidence="2 3" key="1">
    <citation type="submission" date="2019-02" db="EMBL/GenBank/DDBJ databases">
        <title>Deep-cultivation of Planctomycetes and their phenomic and genomic characterization uncovers novel biology.</title>
        <authorList>
            <person name="Wiegand S."/>
            <person name="Jogler M."/>
            <person name="Boedeker C."/>
            <person name="Pinto D."/>
            <person name="Vollmers J."/>
            <person name="Rivas-Marin E."/>
            <person name="Kohn T."/>
            <person name="Peeters S.H."/>
            <person name="Heuer A."/>
            <person name="Rast P."/>
            <person name="Oberbeckmann S."/>
            <person name="Bunk B."/>
            <person name="Jeske O."/>
            <person name="Meyerdierks A."/>
            <person name="Storesund J.E."/>
            <person name="Kallscheuer N."/>
            <person name="Luecker S."/>
            <person name="Lage O.M."/>
            <person name="Pohl T."/>
            <person name="Merkel B.J."/>
            <person name="Hornburger P."/>
            <person name="Mueller R.-W."/>
            <person name="Bruemmer F."/>
            <person name="Labrenz M."/>
            <person name="Spormann A.M."/>
            <person name="Op den Camp H."/>
            <person name="Overmann J."/>
            <person name="Amann R."/>
            <person name="Jetten M.S.M."/>
            <person name="Mascher T."/>
            <person name="Medema M.H."/>
            <person name="Devos D.P."/>
            <person name="Kaster A.-K."/>
            <person name="Ovreas L."/>
            <person name="Rohde M."/>
            <person name="Galperin M.Y."/>
            <person name="Jogler C."/>
        </authorList>
    </citation>
    <scope>NUCLEOTIDE SEQUENCE [LARGE SCALE GENOMIC DNA]</scope>
    <source>
        <strain evidence="2 3">SV_7m_r</strain>
    </source>
</reference>
<keyword evidence="1" id="KW-1133">Transmembrane helix</keyword>
<accession>A0A517SVC0</accession>